<dbReference type="PANTHER" id="PTHR35560:SF3">
    <property type="entry name" value="PEPTIDASE S9 PROLYL OLIGOPEPTIDASE CATALYTIC DOMAIN-CONTAINING PROTEIN"/>
    <property type="match status" value="1"/>
</dbReference>
<accession>A0AA39QGK1</accession>
<dbReference type="InterPro" id="IPR029058">
    <property type="entry name" value="AB_hydrolase_fold"/>
</dbReference>
<sequence>MLCLYLFVVASVVHVAIAQQHNPEPIVNGTADDGWQSFPDVIDATAYPNWIVDEDAGGYLPLYKSSGLNETEITRAVIVLNGKDRDCWSDWTAMNNALYNATYDDPAIERAHISIMAPCFFTEADLEAGAAQDDQLIWDNTTWISGHSNIADCPSNFSAYDVLDALVAYYMNTTVYPNLQVVVVAGHSAGGQMTQRYVALRLSTENDDRLHFWIANPGSLCWLTSDRPFPDDDCDGVDAFKYGLASNFPAYAAANAHVLEREGIVERYNGRTISYAWGLEDHGDGDPRCQAKTQGDTHLERGQYFVSMLEDMGGIPNCTTVEWVPGVSHDALGMMASNVGVDKVRILAYSLELIPTANYFNIVIPIYGS</sequence>
<gene>
    <name evidence="2" type="ORF">EDD18DRAFT_678596</name>
</gene>
<proteinExistence type="predicted"/>
<dbReference type="Proteomes" id="UP001175228">
    <property type="component" value="Unassembled WGS sequence"/>
</dbReference>
<keyword evidence="3" id="KW-1185">Reference proteome</keyword>
<evidence type="ECO:0000313" key="2">
    <source>
        <dbReference type="EMBL" id="KAK0502021.1"/>
    </source>
</evidence>
<protein>
    <submittedName>
        <fullName evidence="2">Uncharacterized protein</fullName>
    </submittedName>
</protein>
<dbReference type="SUPFAM" id="SSF53474">
    <property type="entry name" value="alpha/beta-Hydrolases"/>
    <property type="match status" value="1"/>
</dbReference>
<organism evidence="2 3">
    <name type="scientific">Armillaria luteobubalina</name>
    <dbReference type="NCBI Taxonomy" id="153913"/>
    <lineage>
        <taxon>Eukaryota</taxon>
        <taxon>Fungi</taxon>
        <taxon>Dikarya</taxon>
        <taxon>Basidiomycota</taxon>
        <taxon>Agaricomycotina</taxon>
        <taxon>Agaricomycetes</taxon>
        <taxon>Agaricomycetidae</taxon>
        <taxon>Agaricales</taxon>
        <taxon>Marasmiineae</taxon>
        <taxon>Physalacriaceae</taxon>
        <taxon>Armillaria</taxon>
    </lineage>
</organism>
<dbReference type="AlphaFoldDB" id="A0AA39QGK1"/>
<comment type="caution">
    <text evidence="2">The sequence shown here is derived from an EMBL/GenBank/DDBJ whole genome shotgun (WGS) entry which is preliminary data.</text>
</comment>
<dbReference type="PANTHER" id="PTHR35560">
    <property type="entry name" value="BLL0132 PROTEIN"/>
    <property type="match status" value="1"/>
</dbReference>
<keyword evidence="1" id="KW-0732">Signal</keyword>
<evidence type="ECO:0000313" key="3">
    <source>
        <dbReference type="Proteomes" id="UP001175228"/>
    </source>
</evidence>
<dbReference type="Gene3D" id="3.40.50.1820">
    <property type="entry name" value="alpha/beta hydrolase"/>
    <property type="match status" value="1"/>
</dbReference>
<dbReference type="EMBL" id="JAUEPU010000005">
    <property type="protein sequence ID" value="KAK0502021.1"/>
    <property type="molecule type" value="Genomic_DNA"/>
</dbReference>
<name>A0AA39QGK1_9AGAR</name>
<evidence type="ECO:0000256" key="1">
    <source>
        <dbReference type="SAM" id="SignalP"/>
    </source>
</evidence>
<reference evidence="2" key="1">
    <citation type="submission" date="2023-06" db="EMBL/GenBank/DDBJ databases">
        <authorList>
            <consortium name="Lawrence Berkeley National Laboratory"/>
            <person name="Ahrendt S."/>
            <person name="Sahu N."/>
            <person name="Indic B."/>
            <person name="Wong-Bajracharya J."/>
            <person name="Merenyi Z."/>
            <person name="Ke H.-M."/>
            <person name="Monk M."/>
            <person name="Kocsube S."/>
            <person name="Drula E."/>
            <person name="Lipzen A."/>
            <person name="Balint B."/>
            <person name="Henrissat B."/>
            <person name="Andreopoulos B."/>
            <person name="Martin F.M."/>
            <person name="Harder C.B."/>
            <person name="Rigling D."/>
            <person name="Ford K.L."/>
            <person name="Foster G.D."/>
            <person name="Pangilinan J."/>
            <person name="Papanicolaou A."/>
            <person name="Barry K."/>
            <person name="LaButti K."/>
            <person name="Viragh M."/>
            <person name="Koriabine M."/>
            <person name="Yan M."/>
            <person name="Riley R."/>
            <person name="Champramary S."/>
            <person name="Plett K.L."/>
            <person name="Tsai I.J."/>
            <person name="Slot J."/>
            <person name="Sipos G."/>
            <person name="Plett J."/>
            <person name="Nagy L.G."/>
            <person name="Grigoriev I.V."/>
        </authorList>
    </citation>
    <scope>NUCLEOTIDE SEQUENCE</scope>
    <source>
        <strain evidence="2">HWK02</strain>
    </source>
</reference>
<feature type="chain" id="PRO_5041247399" evidence="1">
    <location>
        <begin position="19"/>
        <end position="369"/>
    </location>
</feature>
<feature type="signal peptide" evidence="1">
    <location>
        <begin position="1"/>
        <end position="18"/>
    </location>
</feature>